<dbReference type="Proteomes" id="UP000224634">
    <property type="component" value="Unassembled WGS sequence"/>
</dbReference>
<evidence type="ECO:0000256" key="1">
    <source>
        <dbReference type="SAM" id="MobiDB-lite"/>
    </source>
</evidence>
<dbReference type="EMBL" id="PDNA01000091">
    <property type="protein sequence ID" value="PGH14645.1"/>
    <property type="molecule type" value="Genomic_DNA"/>
</dbReference>
<organism evidence="2 3">
    <name type="scientific">Polytolypa hystricis (strain UAMH7299)</name>
    <dbReference type="NCBI Taxonomy" id="1447883"/>
    <lineage>
        <taxon>Eukaryota</taxon>
        <taxon>Fungi</taxon>
        <taxon>Dikarya</taxon>
        <taxon>Ascomycota</taxon>
        <taxon>Pezizomycotina</taxon>
        <taxon>Eurotiomycetes</taxon>
        <taxon>Eurotiomycetidae</taxon>
        <taxon>Onygenales</taxon>
        <taxon>Onygenales incertae sedis</taxon>
        <taxon>Polytolypa</taxon>
    </lineage>
</organism>
<feature type="region of interest" description="Disordered" evidence="1">
    <location>
        <begin position="270"/>
        <end position="296"/>
    </location>
</feature>
<evidence type="ECO:0000313" key="2">
    <source>
        <dbReference type="EMBL" id="PGH14645.1"/>
    </source>
</evidence>
<proteinExistence type="predicted"/>
<evidence type="ECO:0008006" key="4">
    <source>
        <dbReference type="Google" id="ProtNLM"/>
    </source>
</evidence>
<protein>
    <recommendedName>
        <fullName evidence="4">F-box domain-containing protein</fullName>
    </recommendedName>
</protein>
<name>A0A2B7Y0C9_POLH7</name>
<gene>
    <name evidence="2" type="ORF">AJ80_05825</name>
</gene>
<evidence type="ECO:0000313" key="3">
    <source>
        <dbReference type="Proteomes" id="UP000224634"/>
    </source>
</evidence>
<feature type="compositionally biased region" description="Polar residues" evidence="1">
    <location>
        <begin position="21"/>
        <end position="30"/>
    </location>
</feature>
<reference evidence="2 3" key="1">
    <citation type="submission" date="2017-10" db="EMBL/GenBank/DDBJ databases">
        <title>Comparative genomics in systemic dimorphic fungi from Ajellomycetaceae.</title>
        <authorList>
            <person name="Munoz J.F."/>
            <person name="Mcewen J.G."/>
            <person name="Clay O.K."/>
            <person name="Cuomo C.A."/>
        </authorList>
    </citation>
    <scope>NUCLEOTIDE SEQUENCE [LARGE SCALE GENOMIC DNA]</scope>
    <source>
        <strain evidence="2 3">UAMH7299</strain>
    </source>
</reference>
<accession>A0A2B7Y0C9</accession>
<feature type="region of interest" description="Disordered" evidence="1">
    <location>
        <begin position="21"/>
        <end position="61"/>
    </location>
</feature>
<dbReference type="AlphaFoldDB" id="A0A2B7Y0C9"/>
<sequence length="460" mass="51935">MPSFLTLHSLFCSLKQRMGNTLHPSSSSPQAIPKHPLLSRKKPPTNRAPPPPPPSSQRPSLLLSLPREIRDIILLYVLTARLPLPTSFDRHNSEAWQVGISSWAESAILYPRTNNHKPTYPTSTPLLLTNRQLRAETLDALARHVDCRSYELDLVLERKTWIFASWVYIPALWRSHETARGIMTMSKQQQARKQQDAPKEVVENFMTAPVVRTTFRLRWMPVCEEESMRWNALDPLYARGNFGPGVSAHALVRLLGRFAEFGPAGYLDDDEDCDSGNGNGNNSSGESGFAPAKKKKTLVPRRMAIQQLDLTIRGERELPAGATEVVPEAQVALQFLMNNNSDLRSEKTRVAIGADCTTYLLPSSPFTAARLKSDIRLMLSRGNVMEWSTTLFGRVGCVRLFCENELCEEWDLADELVKLVGKGKRYWGREEVEGQFGGWCEEVVRVRREFGLKIPQLPVR</sequence>
<feature type="compositionally biased region" description="Pro residues" evidence="1">
    <location>
        <begin position="46"/>
        <end position="56"/>
    </location>
</feature>
<comment type="caution">
    <text evidence="2">The sequence shown here is derived from an EMBL/GenBank/DDBJ whole genome shotgun (WGS) entry which is preliminary data.</text>
</comment>
<keyword evidence="3" id="KW-1185">Reference proteome</keyword>